<dbReference type="Gene3D" id="3.40.50.80">
    <property type="entry name" value="Nucleotide-binding domain of ferredoxin-NADP reductase (FNR) module"/>
    <property type="match status" value="1"/>
</dbReference>
<keyword evidence="4" id="KW-1185">Reference proteome</keyword>
<dbReference type="EMBL" id="JACYFC010000002">
    <property type="protein sequence ID" value="MBD5770794.1"/>
    <property type="molecule type" value="Genomic_DNA"/>
</dbReference>
<dbReference type="Pfam" id="PF10615">
    <property type="entry name" value="DUF2470"/>
    <property type="match status" value="1"/>
</dbReference>
<dbReference type="PANTHER" id="PTHR30157:SF0">
    <property type="entry name" value="NADPH-DEPENDENT FERRIC-CHELATE REDUCTASE"/>
    <property type="match status" value="1"/>
</dbReference>
<dbReference type="CDD" id="cd06193">
    <property type="entry name" value="siderophore_interacting"/>
    <property type="match status" value="1"/>
</dbReference>
<evidence type="ECO:0000259" key="2">
    <source>
        <dbReference type="Pfam" id="PF10615"/>
    </source>
</evidence>
<dbReference type="PANTHER" id="PTHR30157">
    <property type="entry name" value="FERRIC REDUCTASE, NADPH-DEPENDENT"/>
    <property type="match status" value="1"/>
</dbReference>
<name>A0ABR8NXN1_9GAMM</name>
<dbReference type="Proteomes" id="UP000604161">
    <property type="component" value="Unassembled WGS sequence"/>
</dbReference>
<gene>
    <name evidence="3" type="ORF">IF202_06990</name>
</gene>
<dbReference type="Gene3D" id="2.40.30.10">
    <property type="entry name" value="Translation factors"/>
    <property type="match status" value="1"/>
</dbReference>
<evidence type="ECO:0000259" key="1">
    <source>
        <dbReference type="Pfam" id="PF04954"/>
    </source>
</evidence>
<reference evidence="3 4" key="1">
    <citation type="submission" date="2020-09" db="EMBL/GenBank/DDBJ databases">
        <title>Marinomonas sp. nov., isolated from the cysticercosis algae of Qingdao, China.</title>
        <authorList>
            <person name="Sun X."/>
        </authorList>
    </citation>
    <scope>NUCLEOTIDE SEQUENCE [LARGE SCALE GENOMIC DNA]</scope>
    <source>
        <strain evidence="3 4">SM2066</strain>
    </source>
</reference>
<dbReference type="Pfam" id="PF04954">
    <property type="entry name" value="SIP"/>
    <property type="match status" value="1"/>
</dbReference>
<evidence type="ECO:0000313" key="3">
    <source>
        <dbReference type="EMBL" id="MBD5770794.1"/>
    </source>
</evidence>
<dbReference type="RefSeq" id="WP_191594171.1">
    <property type="nucleotide sequence ID" value="NZ_JACYFC010000002.1"/>
</dbReference>
<accession>A0ABR8NXN1</accession>
<dbReference type="InterPro" id="IPR007037">
    <property type="entry name" value="SIP_rossman_dom"/>
</dbReference>
<dbReference type="InterPro" id="IPR039374">
    <property type="entry name" value="SIP_fam"/>
</dbReference>
<protein>
    <submittedName>
        <fullName evidence="3">SIP domain-containing protein</fullName>
    </submittedName>
</protein>
<organism evidence="3 4">
    <name type="scientific">Marinomonas colpomeniae</name>
    <dbReference type="NCBI Taxonomy" id="2774408"/>
    <lineage>
        <taxon>Bacteria</taxon>
        <taxon>Pseudomonadati</taxon>
        <taxon>Pseudomonadota</taxon>
        <taxon>Gammaproteobacteria</taxon>
        <taxon>Oceanospirillales</taxon>
        <taxon>Oceanospirillaceae</taxon>
        <taxon>Marinomonas</taxon>
    </lineage>
</organism>
<dbReference type="InterPro" id="IPR019595">
    <property type="entry name" value="DUF2470"/>
</dbReference>
<evidence type="ECO:0000313" key="4">
    <source>
        <dbReference type="Proteomes" id="UP000604161"/>
    </source>
</evidence>
<dbReference type="InterPro" id="IPR039261">
    <property type="entry name" value="FNR_nucleotide-bd"/>
</dbReference>
<feature type="domain" description="SIP-like Rossmann fold" evidence="1">
    <location>
        <begin position="257"/>
        <end position="369"/>
    </location>
</feature>
<proteinExistence type="predicted"/>
<feature type="domain" description="DUF2470" evidence="2">
    <location>
        <begin position="15"/>
        <end position="74"/>
    </location>
</feature>
<sequence length="377" mass="43377">MNSYSLITDIDQKIDIIDHVNQDHPEEVLAIAKSQHSEEEILSAKILDIFQEGVLLHIQFNIKTPPKETFFPFQIEGSLEDKIFYLAYAATVKQGRNLTSTGKHFFEVINKQYITTNIIRLTVKSTTPLPEYYPGYAYAFLLKTIKKHSNESTTKVRKKYRVKNLLDRFFIWLMKHLSSKNRKKLLKGANKNVRPYTLRKTWKSSDQATFSDQGHIDIYTHNDTLGSQWAKGLSNGDLIMSRSESADKHSHLIEGQALLIADETAYPAIAGIIEEWQNPLPPQIIIISSEVCEQDYFKNITLPAGSQIHKIICLPKHQTNEVLSVIMRIENIDVVWAALEGESAKRIRHHLRNERKILGKNNHTRAYWKIKSNRKSA</sequence>
<comment type="caution">
    <text evidence="3">The sequence shown here is derived from an EMBL/GenBank/DDBJ whole genome shotgun (WGS) entry which is preliminary data.</text>
</comment>